<reference evidence="2 3" key="1">
    <citation type="submission" date="2024-09" db="EMBL/GenBank/DDBJ databases">
        <authorList>
            <person name="Sun Q."/>
            <person name="Mori K."/>
        </authorList>
    </citation>
    <scope>NUCLEOTIDE SEQUENCE [LARGE SCALE GENOMIC DNA]</scope>
    <source>
        <strain evidence="2 3">JCM 4362</strain>
    </source>
</reference>
<evidence type="ECO:0000256" key="1">
    <source>
        <dbReference type="SAM" id="Phobius"/>
    </source>
</evidence>
<dbReference type="RefSeq" id="WP_345218264.1">
    <property type="nucleotide sequence ID" value="NZ_BAAAXE010000001.1"/>
</dbReference>
<name>A0ABV5PLM7_STRCM</name>
<dbReference type="EMBL" id="JBHMCR010000019">
    <property type="protein sequence ID" value="MFB9524076.1"/>
    <property type="molecule type" value="Genomic_DNA"/>
</dbReference>
<feature type="transmembrane region" description="Helical" evidence="1">
    <location>
        <begin position="105"/>
        <end position="124"/>
    </location>
</feature>
<evidence type="ECO:0000313" key="2">
    <source>
        <dbReference type="EMBL" id="MFB9524076.1"/>
    </source>
</evidence>
<protein>
    <submittedName>
        <fullName evidence="2">Uncharacterized protein</fullName>
    </submittedName>
</protein>
<dbReference type="Proteomes" id="UP001589718">
    <property type="component" value="Unassembled WGS sequence"/>
</dbReference>
<keyword evidence="1" id="KW-0812">Transmembrane</keyword>
<evidence type="ECO:0000313" key="3">
    <source>
        <dbReference type="Proteomes" id="UP001589718"/>
    </source>
</evidence>
<keyword evidence="3" id="KW-1185">Reference proteome</keyword>
<keyword evidence="1" id="KW-0472">Membrane</keyword>
<sequence>MSETTPNSSGRIPFHQLGVDNAEIEGALAARRSLGIEAESDIVDSFLARTSAAIDARVDQRIAEYSPASNEGSTDSGGFWLAAISIGMGIPITGVATSFSDSGSTFVAAIAWGGIALVNVAFNFRRNR</sequence>
<keyword evidence="1" id="KW-1133">Transmembrane helix</keyword>
<gene>
    <name evidence="2" type="ORF">ACFFTU_29445</name>
</gene>
<comment type="caution">
    <text evidence="2">The sequence shown here is derived from an EMBL/GenBank/DDBJ whole genome shotgun (WGS) entry which is preliminary data.</text>
</comment>
<proteinExistence type="predicted"/>
<feature type="transmembrane region" description="Helical" evidence="1">
    <location>
        <begin position="79"/>
        <end position="99"/>
    </location>
</feature>
<organism evidence="2 3">
    <name type="scientific">Streptomyces cremeus</name>
    <dbReference type="NCBI Taxonomy" id="66881"/>
    <lineage>
        <taxon>Bacteria</taxon>
        <taxon>Bacillati</taxon>
        <taxon>Actinomycetota</taxon>
        <taxon>Actinomycetes</taxon>
        <taxon>Kitasatosporales</taxon>
        <taxon>Streptomycetaceae</taxon>
        <taxon>Streptomyces</taxon>
    </lineage>
</organism>
<accession>A0ABV5PLM7</accession>